<dbReference type="Gene3D" id="1.10.260.40">
    <property type="entry name" value="lambda repressor-like DNA-binding domains"/>
    <property type="match status" value="1"/>
</dbReference>
<keyword evidence="2" id="KW-1185">Reference proteome</keyword>
<organism evidence="1 2">
    <name type="scientific">Microbulbifer harenosus</name>
    <dbReference type="NCBI Taxonomy" id="2576840"/>
    <lineage>
        <taxon>Bacteria</taxon>
        <taxon>Pseudomonadati</taxon>
        <taxon>Pseudomonadota</taxon>
        <taxon>Gammaproteobacteria</taxon>
        <taxon>Cellvibrionales</taxon>
        <taxon>Microbulbiferaceae</taxon>
        <taxon>Microbulbifer</taxon>
    </lineage>
</organism>
<proteinExistence type="predicted"/>
<sequence>MNTVDAAKKLVEHFGTQTKAAKAIGVSQPAISWLLRGKQGINPLNAIKAEEATGGAVTRCELRPDVFGPAPAHGLKNAG</sequence>
<dbReference type="InterPro" id="IPR001387">
    <property type="entry name" value="Cro/C1-type_HTH"/>
</dbReference>
<reference evidence="1 2" key="1">
    <citation type="submission" date="2019-05" db="EMBL/GenBank/DDBJ databases">
        <title>Microbulbifer harenosus sp. nov., an alginate-degrading bacterium isolated from coastal sand.</title>
        <authorList>
            <person name="Huang H."/>
            <person name="Mo K."/>
            <person name="Bao S."/>
        </authorList>
    </citation>
    <scope>NUCLEOTIDE SEQUENCE [LARGE SCALE GENOMIC DNA]</scope>
    <source>
        <strain evidence="1 2">HB161719</strain>
    </source>
</reference>
<dbReference type="SUPFAM" id="SSF47413">
    <property type="entry name" value="lambda repressor-like DNA-binding domains"/>
    <property type="match status" value="1"/>
</dbReference>
<protein>
    <submittedName>
        <fullName evidence="1">Helix-turn-helix domain-containing protein</fullName>
    </submittedName>
</protein>
<comment type="caution">
    <text evidence="1">The sequence shown here is derived from an EMBL/GenBank/DDBJ whole genome shotgun (WGS) entry which is preliminary data.</text>
</comment>
<dbReference type="CDD" id="cd00093">
    <property type="entry name" value="HTH_XRE"/>
    <property type="match status" value="1"/>
</dbReference>
<accession>A0ABY2UN86</accession>
<dbReference type="Pfam" id="PF15943">
    <property type="entry name" value="YdaS_toxin"/>
    <property type="match status" value="1"/>
</dbReference>
<dbReference type="Proteomes" id="UP000306791">
    <property type="component" value="Unassembled WGS sequence"/>
</dbReference>
<gene>
    <name evidence="1" type="ORF">FDY93_00760</name>
</gene>
<evidence type="ECO:0000313" key="1">
    <source>
        <dbReference type="EMBL" id="TLM79940.1"/>
    </source>
</evidence>
<name>A0ABY2UN86_9GAMM</name>
<dbReference type="EMBL" id="VANI01000001">
    <property type="protein sequence ID" value="TLM79940.1"/>
    <property type="molecule type" value="Genomic_DNA"/>
</dbReference>
<dbReference type="InterPro" id="IPR010982">
    <property type="entry name" value="Lambda_DNA-bd_dom_sf"/>
</dbReference>
<dbReference type="InterPro" id="IPR031856">
    <property type="entry name" value="YdaS_toxin-like"/>
</dbReference>
<evidence type="ECO:0000313" key="2">
    <source>
        <dbReference type="Proteomes" id="UP000306791"/>
    </source>
</evidence>